<sequence length="161" mass="15985">MTTAQAFNRLALLLPLLALAGCDLAATGTPQPPPRATAPAAPSGVTETALQRPASARSVASLDASAAEKAAASRPAAAGARLGTTIASLGDATKGGFWIRTPLVQAAGKGRLVDPSTGKSVNVDLIPLPGPASAGSQVSLPVLTTLGVGLTDLPEVEVYRN</sequence>
<keyword evidence="1" id="KW-0732">Signal</keyword>
<dbReference type="Proteomes" id="UP000184444">
    <property type="component" value="Unassembled WGS sequence"/>
</dbReference>
<reference evidence="3" key="1">
    <citation type="submission" date="2016-11" db="EMBL/GenBank/DDBJ databases">
        <authorList>
            <person name="Varghese N."/>
            <person name="Submissions S."/>
        </authorList>
    </citation>
    <scope>NUCLEOTIDE SEQUENCE [LARGE SCALE GENOMIC DNA]</scope>
    <source>
        <strain evidence="3">DSM 6637</strain>
    </source>
</reference>
<name>A0A1M7EJW0_9RHOB</name>
<evidence type="ECO:0000313" key="3">
    <source>
        <dbReference type="Proteomes" id="UP000184444"/>
    </source>
</evidence>
<keyword evidence="3" id="KW-1185">Reference proteome</keyword>
<dbReference type="OrthoDB" id="7871639at2"/>
<feature type="signal peptide" evidence="1">
    <location>
        <begin position="1"/>
        <end position="25"/>
    </location>
</feature>
<protein>
    <recommendedName>
        <fullName evidence="4">D-galactarate dehydratase</fullName>
    </recommendedName>
</protein>
<feature type="chain" id="PRO_5013337068" description="D-galactarate dehydratase" evidence="1">
    <location>
        <begin position="26"/>
        <end position="161"/>
    </location>
</feature>
<organism evidence="2 3">
    <name type="scientific">Paracoccus solventivorans</name>
    <dbReference type="NCBI Taxonomy" id="53463"/>
    <lineage>
        <taxon>Bacteria</taxon>
        <taxon>Pseudomonadati</taxon>
        <taxon>Pseudomonadota</taxon>
        <taxon>Alphaproteobacteria</taxon>
        <taxon>Rhodobacterales</taxon>
        <taxon>Paracoccaceae</taxon>
        <taxon>Paracoccus</taxon>
    </lineage>
</organism>
<evidence type="ECO:0000313" key="2">
    <source>
        <dbReference type="EMBL" id="SHL92004.1"/>
    </source>
</evidence>
<accession>A0A1M7EJW0</accession>
<proteinExistence type="predicted"/>
<dbReference type="EMBL" id="FRCK01000002">
    <property type="protein sequence ID" value="SHL92004.1"/>
    <property type="molecule type" value="Genomic_DNA"/>
</dbReference>
<gene>
    <name evidence="2" type="ORF">SAMN05444389_102155</name>
</gene>
<dbReference type="AlphaFoldDB" id="A0A1M7EJW0"/>
<dbReference type="STRING" id="53463.SAMN05444389_102155"/>
<evidence type="ECO:0008006" key="4">
    <source>
        <dbReference type="Google" id="ProtNLM"/>
    </source>
</evidence>
<evidence type="ECO:0000256" key="1">
    <source>
        <dbReference type="SAM" id="SignalP"/>
    </source>
</evidence>
<dbReference type="RefSeq" id="WP_073062542.1">
    <property type="nucleotide sequence ID" value="NZ_FRCK01000002.1"/>
</dbReference>